<dbReference type="Pfam" id="PF00196">
    <property type="entry name" value="GerE"/>
    <property type="match status" value="1"/>
</dbReference>
<dbReference type="SMART" id="SM00421">
    <property type="entry name" value="HTH_LUXR"/>
    <property type="match status" value="1"/>
</dbReference>
<sequence length="259" mass="29761">MHTEIAPASLAPLARLLAAINSEQFLPQLRTCLEAYFPGIDLVLCRLHTHRRPDILLHNLSDRQRRKTLQPYCAGMYLLDPFYQYWLNRAPQGVFTLDEIAPGGFRHSEYFSTYYTELGLHDELMCFFAGDRMGALAFSFGFYQRPDSLDKQTLSAQMQYLFPLLQALLEQHQWQWQGQQEENARHGLATFAAELLSEREQEITQLILQGYSSKAIAEHLSISPGTVKNHRKHIYSKLAINSQATLFQLFLQHQGVATD</sequence>
<dbReference type="Proteomes" id="UP001500795">
    <property type="component" value="Unassembled WGS sequence"/>
</dbReference>
<dbReference type="InterPro" id="IPR036388">
    <property type="entry name" value="WH-like_DNA-bd_sf"/>
</dbReference>
<dbReference type="PRINTS" id="PR00038">
    <property type="entry name" value="HTHLUXR"/>
</dbReference>
<reference evidence="6" key="1">
    <citation type="journal article" date="2019" name="Int. J. Syst. Evol. Microbiol.">
        <title>The Global Catalogue of Microorganisms (GCM) 10K type strain sequencing project: providing services to taxonomists for standard genome sequencing and annotation.</title>
        <authorList>
            <consortium name="The Broad Institute Genomics Platform"/>
            <consortium name="The Broad Institute Genome Sequencing Center for Infectious Disease"/>
            <person name="Wu L."/>
            <person name="Ma J."/>
        </authorList>
    </citation>
    <scope>NUCLEOTIDE SEQUENCE [LARGE SCALE GENOMIC DNA]</scope>
    <source>
        <strain evidence="6">JCM 17110</strain>
    </source>
</reference>
<dbReference type="RefSeq" id="WP_344957366.1">
    <property type="nucleotide sequence ID" value="NZ_BAABCX010000002.1"/>
</dbReference>
<keyword evidence="2" id="KW-0238">DNA-binding</keyword>
<gene>
    <name evidence="5" type="ORF">GCM10022394_19360</name>
</gene>
<accession>A0ABP6VVF4</accession>
<keyword evidence="3" id="KW-0804">Transcription</keyword>
<dbReference type="CDD" id="cd06170">
    <property type="entry name" value="LuxR_C_like"/>
    <property type="match status" value="1"/>
</dbReference>
<name>A0ABP6VVF4_9GAMM</name>
<evidence type="ECO:0000259" key="4">
    <source>
        <dbReference type="PROSITE" id="PS50043"/>
    </source>
</evidence>
<dbReference type="InterPro" id="IPR000792">
    <property type="entry name" value="Tscrpt_reg_LuxR_C"/>
</dbReference>
<evidence type="ECO:0000256" key="2">
    <source>
        <dbReference type="ARBA" id="ARBA00023125"/>
    </source>
</evidence>
<evidence type="ECO:0000256" key="3">
    <source>
        <dbReference type="ARBA" id="ARBA00023163"/>
    </source>
</evidence>
<organism evidence="5 6">
    <name type="scientific">Zobellella aerophila</name>
    <dbReference type="NCBI Taxonomy" id="870480"/>
    <lineage>
        <taxon>Bacteria</taxon>
        <taxon>Pseudomonadati</taxon>
        <taxon>Pseudomonadota</taxon>
        <taxon>Gammaproteobacteria</taxon>
        <taxon>Aeromonadales</taxon>
        <taxon>Aeromonadaceae</taxon>
        <taxon>Zobellella</taxon>
    </lineage>
</organism>
<dbReference type="InterPro" id="IPR016032">
    <property type="entry name" value="Sig_transdc_resp-reg_C-effctor"/>
</dbReference>
<keyword evidence="6" id="KW-1185">Reference proteome</keyword>
<dbReference type="SUPFAM" id="SSF46894">
    <property type="entry name" value="C-terminal effector domain of the bipartite response regulators"/>
    <property type="match status" value="1"/>
</dbReference>
<dbReference type="PANTHER" id="PTHR44688">
    <property type="entry name" value="DNA-BINDING TRANSCRIPTIONAL ACTIVATOR DEVR_DOSR"/>
    <property type="match status" value="1"/>
</dbReference>
<evidence type="ECO:0000313" key="6">
    <source>
        <dbReference type="Proteomes" id="UP001500795"/>
    </source>
</evidence>
<evidence type="ECO:0000256" key="1">
    <source>
        <dbReference type="ARBA" id="ARBA00023015"/>
    </source>
</evidence>
<keyword evidence="1" id="KW-0805">Transcription regulation</keyword>
<dbReference type="EMBL" id="BAABCX010000002">
    <property type="protein sequence ID" value="GAA3539760.1"/>
    <property type="molecule type" value="Genomic_DNA"/>
</dbReference>
<protein>
    <submittedName>
        <fullName evidence="5">Helix-turn-helix transcriptional regulator</fullName>
    </submittedName>
</protein>
<feature type="domain" description="HTH luxR-type" evidence="4">
    <location>
        <begin position="189"/>
        <end position="254"/>
    </location>
</feature>
<evidence type="ECO:0000313" key="5">
    <source>
        <dbReference type="EMBL" id="GAA3539760.1"/>
    </source>
</evidence>
<dbReference type="Gene3D" id="1.10.10.10">
    <property type="entry name" value="Winged helix-like DNA-binding domain superfamily/Winged helix DNA-binding domain"/>
    <property type="match status" value="1"/>
</dbReference>
<dbReference type="PANTHER" id="PTHR44688:SF16">
    <property type="entry name" value="DNA-BINDING TRANSCRIPTIONAL ACTIVATOR DEVR_DOSR"/>
    <property type="match status" value="1"/>
</dbReference>
<proteinExistence type="predicted"/>
<dbReference type="PROSITE" id="PS50043">
    <property type="entry name" value="HTH_LUXR_2"/>
    <property type="match status" value="1"/>
</dbReference>
<comment type="caution">
    <text evidence="5">The sequence shown here is derived from an EMBL/GenBank/DDBJ whole genome shotgun (WGS) entry which is preliminary data.</text>
</comment>
<dbReference type="PROSITE" id="PS00622">
    <property type="entry name" value="HTH_LUXR_1"/>
    <property type="match status" value="1"/>
</dbReference>